<sequence>MPRPPRVTRHHREHRIDEDLDELHALERASPQDRPAIYKARRRVGRIRSVISQQLLRHQFDTAEKECVDDILAMACTERAARAGSVTPETGPTTPDEEQVDDGVCPISSDDLWRFFDGVNTPRHVFDAEAPDGAVFRAAMDRLPAATRLTELLSEPPTFDDIEVKLQDVRGASATGLHGVGYDVYQRFSAQLLPVLQAVFCAAGRIRRSLRVGNLAWYVYFTRKVRVMTRRTGGPSASSKPFTSYTPEFFRGGWCGGWKRTIVTRQGGRYFGR</sequence>
<evidence type="ECO:0000256" key="1">
    <source>
        <dbReference type="SAM" id="MobiDB-lite"/>
    </source>
</evidence>
<comment type="caution">
    <text evidence="2">The sequence shown here is derived from an EMBL/GenBank/DDBJ whole genome shotgun (WGS) entry which is preliminary data.</text>
</comment>
<evidence type="ECO:0000313" key="3">
    <source>
        <dbReference type="Proteomes" id="UP001159659"/>
    </source>
</evidence>
<accession>A0AAV0SWT1</accession>
<evidence type="ECO:0000313" key="2">
    <source>
        <dbReference type="EMBL" id="CAI5709493.1"/>
    </source>
</evidence>
<gene>
    <name evidence="2" type="ORF">PFR002_LOCUS2030</name>
</gene>
<dbReference type="Proteomes" id="UP001159659">
    <property type="component" value="Unassembled WGS sequence"/>
</dbReference>
<proteinExistence type="predicted"/>
<dbReference type="EMBL" id="CANTFK010000220">
    <property type="protein sequence ID" value="CAI5709493.1"/>
    <property type="molecule type" value="Genomic_DNA"/>
</dbReference>
<organism evidence="2 3">
    <name type="scientific">Peronospora farinosa</name>
    <dbReference type="NCBI Taxonomy" id="134698"/>
    <lineage>
        <taxon>Eukaryota</taxon>
        <taxon>Sar</taxon>
        <taxon>Stramenopiles</taxon>
        <taxon>Oomycota</taxon>
        <taxon>Peronosporomycetes</taxon>
        <taxon>Peronosporales</taxon>
        <taxon>Peronosporaceae</taxon>
        <taxon>Peronospora</taxon>
    </lineage>
</organism>
<dbReference type="AlphaFoldDB" id="A0AAV0SWT1"/>
<feature type="region of interest" description="Disordered" evidence="1">
    <location>
        <begin position="81"/>
        <end position="102"/>
    </location>
</feature>
<name>A0AAV0SWT1_9STRA</name>
<protein>
    <submittedName>
        <fullName evidence="2">Uncharacterized protein</fullName>
    </submittedName>
</protein>
<reference evidence="2" key="1">
    <citation type="submission" date="2022-12" db="EMBL/GenBank/DDBJ databases">
        <authorList>
            <person name="Webb A."/>
        </authorList>
    </citation>
    <scope>NUCLEOTIDE SEQUENCE</scope>
    <source>
        <strain evidence="2">Pf2</strain>
    </source>
</reference>